<keyword evidence="8 10" id="KW-0472">Membrane</keyword>
<feature type="domain" description="ABC transmembrane type-1" evidence="12">
    <location>
        <begin position="978"/>
        <end position="1260"/>
    </location>
</feature>
<dbReference type="CDD" id="cd18580">
    <property type="entry name" value="ABC_6TM_ABCC_D2"/>
    <property type="match status" value="1"/>
</dbReference>
<dbReference type="PROSITE" id="PS00211">
    <property type="entry name" value="ABC_TRANSPORTER_1"/>
    <property type="match status" value="2"/>
</dbReference>
<dbReference type="InterPro" id="IPR056227">
    <property type="entry name" value="TMD0_ABC"/>
</dbReference>
<feature type="region of interest" description="Disordered" evidence="9">
    <location>
        <begin position="893"/>
        <end position="916"/>
    </location>
</feature>
<feature type="transmembrane region" description="Helical" evidence="10">
    <location>
        <begin position="563"/>
        <end position="582"/>
    </location>
</feature>
<evidence type="ECO:0000256" key="6">
    <source>
        <dbReference type="ARBA" id="ARBA00022840"/>
    </source>
</evidence>
<dbReference type="CDD" id="cd18579">
    <property type="entry name" value="ABC_6TM_ABCC_D1"/>
    <property type="match status" value="1"/>
</dbReference>
<sequence>MEYQQSAFTANLDDVTAPSASFERWFCGSIEGWGPLSRIRFGLTPCFEYSVLLGTLSTLTIVSLIGRYVALRKWSSPHGLGRTGWIYWPTQICMASTGVTALGVLVHLVHQDKGATPAAVFGYTALAAAWVLAALLNYYEHVYSIRSSDIIFTFYVLSLSALLIQIRTLHLLSNNSQSSSVQLNATLFMISTLLSGFIVEAWPRGSTKVQRSSSAPIYDKANLFSQMTYFFFLPIVRLGNTKSLSIRDIDNQLPEHLYTSKAHSRLDSYWTANMDIARIKGKEPSLFWAVLRSQLLYVPALLLVRISRVFTNFAIPVILSLLLAYFQDLQDLQEKFSVIPADAITKIDNSGPDGDGGNGGKTSLTYGLFLVVAMFVMGLANSVLLTVSRQYCIVRGLEIRSALLSMVYRKALRLSPGARQVSTLGSITSHMSVDADYWLEAVIHLTTWVAVPLEIFLGLLLCKFGARVFGKLQRKKNGFIDERIRLTTEVLSAIKIVKLYAWEDAFLKRILDVRNMELGVLRHIGALYAVMSIVFNSLTLIISLVTLSIYATWGGPGFTPGTLTPQIVFVSMTLFALLKVPIASLTETTTATVTLTVGTSRIQAFLLQEENDPGSVAREDVSDNSPEGLSVVLEDATFSWNRELLENQDDADETHGLLQGSYDGESTESLRPTLQHINLLVKSGSLVAIVGRVGQGKSSLLSALIGEMYKFHGYAKTVGRIAYVPQQSWILNATLRDNILFGLEYDQERYERVIAASGLEPDLAILPAGDQTEIGERGINLSGGQKQRVSLARAAYNDADIYLLDDPLSAVDAHVDQHLWSKLLGPQGLLRNKTRLLVTHGINHLQEVDHIILLKDGCIAETGHFEDLMAAGQTFCQLISEYAVTHRYQDGFGTPSGAESESEETQSQATVEMGTSGDTAAAATTSTKGVPIDATDTNRNIKKDKKAGIIQAENILDGGLTASIFLGYLRAITYKYALLILLFQVLMQACYVGTSLWLKYWIGQNEDTDQDSRPSLSIFLLVFSGLTLVYVLIGIALFWVAFGVARIRASEYLHRIFMSRIIRLPPAFFDTTPLGRIINRVSSDFASIDDRIPWKLFEAIGHAISLVASLTVVAFTTPLFLVASPFIALIYYYVQKYYLRASQAVKRICRATQSPIYQHFQETLAGVPTIRAMNLQGRFITASAKRSDLYSNSFIAMAYCIRWMEILVQMVNVVITLLACLWFVLLPQGSVNAATAGLALSFAMSNSQSLIWFARTYSDLYVHMIAVERVQEYTELETEAPPLTAPDSEAGRALEHRWPQDGKVEFADYSTRYREGMDLVLKSISFTVEGGQKIGIVGRTGAGKSSLTLALFRMIEAANSEWAKATSNGSNQEPEDHGNEEDQLDGGKIVIDNIDISNFGLADLRKNLSIIPQDPVLFAGTVRENLDPFEELEDVVLWEALERSYLQDVIAALPGGLLFQVAQNGENFSVGQRSLICLARALLRKTKILVLDEATSAVDIETDELIQKTIRTAFKERTILTIAHRIKTVMDSDKILVLDHGRVVEYDAPKVLLQDEGSLFYKLAKQAGEV</sequence>
<feature type="region of interest" description="Disordered" evidence="9">
    <location>
        <begin position="1363"/>
        <end position="1384"/>
    </location>
</feature>
<evidence type="ECO:0000256" key="9">
    <source>
        <dbReference type="SAM" id="MobiDB-lite"/>
    </source>
</evidence>
<keyword evidence="3 10" id="KW-0812">Transmembrane</keyword>
<feature type="transmembrane region" description="Helical" evidence="10">
    <location>
        <begin position="118"/>
        <end position="138"/>
    </location>
</feature>
<dbReference type="GO" id="GO:0140359">
    <property type="term" value="F:ABC-type transporter activity"/>
    <property type="evidence" value="ECO:0007669"/>
    <property type="project" value="InterPro"/>
</dbReference>
<keyword evidence="6" id="KW-0067">ATP-binding</keyword>
<proteinExistence type="predicted"/>
<dbReference type="InterPro" id="IPR027417">
    <property type="entry name" value="P-loop_NTPase"/>
</dbReference>
<dbReference type="Gene3D" id="1.20.1560.10">
    <property type="entry name" value="ABC transporter type 1, transmembrane domain"/>
    <property type="match status" value="2"/>
</dbReference>
<evidence type="ECO:0000256" key="1">
    <source>
        <dbReference type="ARBA" id="ARBA00004128"/>
    </source>
</evidence>
<evidence type="ECO:0008006" key="15">
    <source>
        <dbReference type="Google" id="ProtNLM"/>
    </source>
</evidence>
<dbReference type="PROSITE" id="PS50929">
    <property type="entry name" value="ABC_TM1F"/>
    <property type="match status" value="2"/>
</dbReference>
<dbReference type="Pfam" id="PF24357">
    <property type="entry name" value="TMD0_ABC"/>
    <property type="match status" value="1"/>
</dbReference>
<feature type="transmembrane region" description="Helical" evidence="10">
    <location>
        <begin position="46"/>
        <end position="65"/>
    </location>
</feature>
<feature type="transmembrane region" description="Helical" evidence="10">
    <location>
        <begin position="366"/>
        <end position="387"/>
    </location>
</feature>
<keyword evidence="7 10" id="KW-1133">Transmembrane helix</keyword>
<feature type="domain" description="ABC transporter" evidence="11">
    <location>
        <begin position="658"/>
        <end position="881"/>
    </location>
</feature>
<accession>A0A9P6K2C2</accession>
<organism evidence="13 14">
    <name type="scientific">Mortierella hygrophila</name>
    <dbReference type="NCBI Taxonomy" id="979708"/>
    <lineage>
        <taxon>Eukaryota</taxon>
        <taxon>Fungi</taxon>
        <taxon>Fungi incertae sedis</taxon>
        <taxon>Mucoromycota</taxon>
        <taxon>Mortierellomycotina</taxon>
        <taxon>Mortierellomycetes</taxon>
        <taxon>Mortierellales</taxon>
        <taxon>Mortierellaceae</taxon>
        <taxon>Mortierella</taxon>
    </lineage>
</organism>
<dbReference type="SMART" id="SM00382">
    <property type="entry name" value="AAA"/>
    <property type="match status" value="2"/>
</dbReference>
<feature type="transmembrane region" description="Helical" evidence="10">
    <location>
        <begin position="85"/>
        <end position="106"/>
    </location>
</feature>
<dbReference type="SUPFAM" id="SSF52540">
    <property type="entry name" value="P-loop containing nucleoside triphosphate hydrolases"/>
    <property type="match status" value="2"/>
</dbReference>
<feature type="transmembrane region" description="Helical" evidence="10">
    <location>
        <begin position="1206"/>
        <end position="1225"/>
    </location>
</feature>
<feature type="transmembrane region" description="Helical" evidence="10">
    <location>
        <begin position="526"/>
        <end position="551"/>
    </location>
</feature>
<keyword evidence="5" id="KW-0547">Nucleotide-binding</keyword>
<evidence type="ECO:0000313" key="13">
    <source>
        <dbReference type="EMBL" id="KAF9543009.1"/>
    </source>
</evidence>
<keyword evidence="14" id="KW-1185">Reference proteome</keyword>
<evidence type="ECO:0000256" key="4">
    <source>
        <dbReference type="ARBA" id="ARBA00022737"/>
    </source>
</evidence>
<evidence type="ECO:0000259" key="12">
    <source>
        <dbReference type="PROSITE" id="PS50929"/>
    </source>
</evidence>
<dbReference type="InterPro" id="IPR044726">
    <property type="entry name" value="ABCC_6TM_D2"/>
</dbReference>
<dbReference type="CDD" id="cd03244">
    <property type="entry name" value="ABCC_MRP_domain2"/>
    <property type="match status" value="1"/>
</dbReference>
<dbReference type="Pfam" id="PF00664">
    <property type="entry name" value="ABC_membrane"/>
    <property type="match status" value="3"/>
</dbReference>
<dbReference type="FunFam" id="1.20.1560.10:FF:000013">
    <property type="entry name" value="ABC transporter C family member 2"/>
    <property type="match status" value="1"/>
</dbReference>
<gene>
    <name evidence="13" type="ORF">EC957_001368</name>
</gene>
<dbReference type="InterPro" id="IPR050173">
    <property type="entry name" value="ABC_transporter_C-like"/>
</dbReference>
<feature type="transmembrane region" description="Helical" evidence="10">
    <location>
        <begin position="181"/>
        <end position="203"/>
    </location>
</feature>
<feature type="domain" description="ABC transporter" evidence="11">
    <location>
        <begin position="1304"/>
        <end position="1565"/>
    </location>
</feature>
<dbReference type="PANTHER" id="PTHR24223:SF443">
    <property type="entry name" value="MULTIDRUG-RESISTANCE LIKE PROTEIN 1, ISOFORM I"/>
    <property type="match status" value="1"/>
</dbReference>
<evidence type="ECO:0000259" key="11">
    <source>
        <dbReference type="PROSITE" id="PS50893"/>
    </source>
</evidence>
<evidence type="ECO:0000256" key="10">
    <source>
        <dbReference type="SAM" id="Phobius"/>
    </source>
</evidence>
<dbReference type="InterPro" id="IPR003593">
    <property type="entry name" value="AAA+_ATPase"/>
</dbReference>
<dbReference type="PROSITE" id="PS50893">
    <property type="entry name" value="ABC_TRANSPORTER_2"/>
    <property type="match status" value="2"/>
</dbReference>
<evidence type="ECO:0000256" key="5">
    <source>
        <dbReference type="ARBA" id="ARBA00022741"/>
    </source>
</evidence>
<dbReference type="SUPFAM" id="SSF90123">
    <property type="entry name" value="ABC transporter transmembrane region"/>
    <property type="match status" value="2"/>
</dbReference>
<reference evidence="13" key="1">
    <citation type="journal article" date="2020" name="Fungal Divers.">
        <title>Resolving the Mortierellaceae phylogeny through synthesis of multi-gene phylogenetics and phylogenomics.</title>
        <authorList>
            <person name="Vandepol N."/>
            <person name="Liber J."/>
            <person name="Desiro A."/>
            <person name="Na H."/>
            <person name="Kennedy M."/>
            <person name="Barry K."/>
            <person name="Grigoriev I.V."/>
            <person name="Miller A.N."/>
            <person name="O'Donnell K."/>
            <person name="Stajich J.E."/>
            <person name="Bonito G."/>
        </authorList>
    </citation>
    <scope>NUCLEOTIDE SEQUENCE</scope>
    <source>
        <strain evidence="13">NRRL 2591</strain>
    </source>
</reference>
<keyword evidence="4" id="KW-0677">Repeat</keyword>
<comment type="caution">
    <text evidence="13">The sequence shown here is derived from an EMBL/GenBank/DDBJ whole genome shotgun (WGS) entry which is preliminary data.</text>
</comment>
<name>A0A9P6K2C2_9FUNG</name>
<dbReference type="CDD" id="cd03250">
    <property type="entry name" value="ABCC_MRP_domain1"/>
    <property type="match status" value="1"/>
</dbReference>
<evidence type="ECO:0000256" key="7">
    <source>
        <dbReference type="ARBA" id="ARBA00022989"/>
    </source>
</evidence>
<dbReference type="InterPro" id="IPR003439">
    <property type="entry name" value="ABC_transporter-like_ATP-bd"/>
</dbReference>
<feature type="transmembrane region" description="Helical" evidence="10">
    <location>
        <begin position="1061"/>
        <end position="1079"/>
    </location>
</feature>
<evidence type="ECO:0000256" key="8">
    <source>
        <dbReference type="ARBA" id="ARBA00023136"/>
    </source>
</evidence>
<dbReference type="GO" id="GO:0000329">
    <property type="term" value="C:fungal-type vacuole membrane"/>
    <property type="evidence" value="ECO:0007669"/>
    <property type="project" value="UniProtKB-ARBA"/>
</dbReference>
<dbReference type="PANTHER" id="PTHR24223">
    <property type="entry name" value="ATP-BINDING CASSETTE SUB-FAMILY C"/>
    <property type="match status" value="1"/>
</dbReference>
<dbReference type="FunFam" id="3.40.50.300:FF:000163">
    <property type="entry name" value="Multidrug resistance-associated protein member 4"/>
    <property type="match status" value="1"/>
</dbReference>
<dbReference type="Pfam" id="PF00005">
    <property type="entry name" value="ABC_tran"/>
    <property type="match status" value="2"/>
</dbReference>
<feature type="transmembrane region" description="Helical" evidence="10">
    <location>
        <begin position="150"/>
        <end position="169"/>
    </location>
</feature>
<dbReference type="FunFam" id="3.40.50.300:FF:000997">
    <property type="entry name" value="Multidrug resistance-associated protein 1"/>
    <property type="match status" value="1"/>
</dbReference>
<dbReference type="GO" id="GO:0005524">
    <property type="term" value="F:ATP binding"/>
    <property type="evidence" value="ECO:0007669"/>
    <property type="project" value="UniProtKB-KW"/>
</dbReference>
<dbReference type="Proteomes" id="UP000723463">
    <property type="component" value="Unassembled WGS sequence"/>
</dbReference>
<feature type="transmembrane region" description="Helical" evidence="10">
    <location>
        <begin position="309"/>
        <end position="326"/>
    </location>
</feature>
<protein>
    <recommendedName>
        <fullName evidence="15">P-loop containing nucleoside triphosphate hydrolase protein</fullName>
    </recommendedName>
</protein>
<feature type="transmembrane region" description="Helical" evidence="10">
    <location>
        <begin position="1018"/>
        <end position="1040"/>
    </location>
</feature>
<dbReference type="InterPro" id="IPR044746">
    <property type="entry name" value="ABCC_6TM_D1"/>
</dbReference>
<evidence type="ECO:0000256" key="3">
    <source>
        <dbReference type="ARBA" id="ARBA00022692"/>
    </source>
</evidence>
<evidence type="ECO:0000313" key="14">
    <source>
        <dbReference type="Proteomes" id="UP000723463"/>
    </source>
</evidence>
<dbReference type="InterPro" id="IPR017871">
    <property type="entry name" value="ABC_transporter-like_CS"/>
</dbReference>
<dbReference type="InterPro" id="IPR036640">
    <property type="entry name" value="ABC1_TM_sf"/>
</dbReference>
<feature type="transmembrane region" description="Helical" evidence="10">
    <location>
        <begin position="976"/>
        <end position="998"/>
    </location>
</feature>
<evidence type="ECO:0000256" key="2">
    <source>
        <dbReference type="ARBA" id="ARBA00022448"/>
    </source>
</evidence>
<comment type="subcellular location">
    <subcellularLocation>
        <location evidence="1">Vacuole membrane</location>
        <topology evidence="1">Multi-pass membrane protein</topology>
    </subcellularLocation>
</comment>
<feature type="domain" description="ABC transmembrane type-1" evidence="12">
    <location>
        <begin position="300"/>
        <end position="594"/>
    </location>
</feature>
<keyword evidence="2" id="KW-0813">Transport</keyword>
<dbReference type="GO" id="GO:0016887">
    <property type="term" value="F:ATP hydrolysis activity"/>
    <property type="evidence" value="ECO:0007669"/>
    <property type="project" value="InterPro"/>
</dbReference>
<feature type="transmembrane region" description="Helical" evidence="10">
    <location>
        <begin position="1099"/>
        <end position="1132"/>
    </location>
</feature>
<dbReference type="EMBL" id="JAAAXW010000124">
    <property type="protein sequence ID" value="KAF9543009.1"/>
    <property type="molecule type" value="Genomic_DNA"/>
</dbReference>
<dbReference type="Gene3D" id="3.40.50.300">
    <property type="entry name" value="P-loop containing nucleotide triphosphate hydrolases"/>
    <property type="match status" value="2"/>
</dbReference>
<dbReference type="InterPro" id="IPR011527">
    <property type="entry name" value="ABC1_TM_dom"/>
</dbReference>